<organism evidence="1 2">
    <name type="scientific">Rhododendron molle</name>
    <name type="common">Chinese azalea</name>
    <name type="synonym">Azalea mollis</name>
    <dbReference type="NCBI Taxonomy" id="49168"/>
    <lineage>
        <taxon>Eukaryota</taxon>
        <taxon>Viridiplantae</taxon>
        <taxon>Streptophyta</taxon>
        <taxon>Embryophyta</taxon>
        <taxon>Tracheophyta</taxon>
        <taxon>Spermatophyta</taxon>
        <taxon>Magnoliopsida</taxon>
        <taxon>eudicotyledons</taxon>
        <taxon>Gunneridae</taxon>
        <taxon>Pentapetalae</taxon>
        <taxon>asterids</taxon>
        <taxon>Ericales</taxon>
        <taxon>Ericaceae</taxon>
        <taxon>Ericoideae</taxon>
        <taxon>Rhodoreae</taxon>
        <taxon>Rhododendron</taxon>
    </lineage>
</organism>
<protein>
    <submittedName>
        <fullName evidence="1">Uncharacterized protein</fullName>
    </submittedName>
</protein>
<dbReference type="EMBL" id="CM046392">
    <property type="protein sequence ID" value="KAI8555220.1"/>
    <property type="molecule type" value="Genomic_DNA"/>
</dbReference>
<dbReference type="Proteomes" id="UP001062846">
    <property type="component" value="Chromosome 5"/>
</dbReference>
<evidence type="ECO:0000313" key="1">
    <source>
        <dbReference type="EMBL" id="KAI8555220.1"/>
    </source>
</evidence>
<proteinExistence type="predicted"/>
<keyword evidence="2" id="KW-1185">Reference proteome</keyword>
<evidence type="ECO:0000313" key="2">
    <source>
        <dbReference type="Proteomes" id="UP001062846"/>
    </source>
</evidence>
<name>A0ACC0NPU3_RHOML</name>
<comment type="caution">
    <text evidence="1">The sequence shown here is derived from an EMBL/GenBank/DDBJ whole genome shotgun (WGS) entry which is preliminary data.</text>
</comment>
<sequence>MQEESGASQPWLGKWGQQARASVGNSIQDGDQVASPLPTHSPQLDGHVHLDSVHVNACKTELSSVLAFLLNM</sequence>
<gene>
    <name evidence="1" type="ORF">RHMOL_Rhmol05G0157800</name>
</gene>
<accession>A0ACC0NPU3</accession>
<reference evidence="1" key="1">
    <citation type="submission" date="2022-02" db="EMBL/GenBank/DDBJ databases">
        <title>Plant Genome Project.</title>
        <authorList>
            <person name="Zhang R.-G."/>
        </authorList>
    </citation>
    <scope>NUCLEOTIDE SEQUENCE</scope>
    <source>
        <strain evidence="1">AT1</strain>
    </source>
</reference>